<dbReference type="GeneID" id="119735752"/>
<dbReference type="GO" id="GO:0003676">
    <property type="term" value="F:nucleic acid binding"/>
    <property type="evidence" value="ECO:0007669"/>
    <property type="project" value="InterPro"/>
</dbReference>
<dbReference type="RefSeq" id="XP_038070373.1">
    <property type="nucleotide sequence ID" value="XM_038214445.1"/>
</dbReference>
<organism evidence="2 3">
    <name type="scientific">Patiria miniata</name>
    <name type="common">Bat star</name>
    <name type="synonym">Asterina miniata</name>
    <dbReference type="NCBI Taxonomy" id="46514"/>
    <lineage>
        <taxon>Eukaryota</taxon>
        <taxon>Metazoa</taxon>
        <taxon>Echinodermata</taxon>
        <taxon>Eleutherozoa</taxon>
        <taxon>Asterozoa</taxon>
        <taxon>Asteroidea</taxon>
        <taxon>Valvatacea</taxon>
        <taxon>Valvatida</taxon>
        <taxon>Asterinidae</taxon>
        <taxon>Patiria</taxon>
    </lineage>
</organism>
<dbReference type="GeneID" id="119734934"/>
<dbReference type="EnsemblMetazoa" id="XM_038214445.1">
    <property type="protein sequence ID" value="XP_038070373.1"/>
    <property type="gene ID" value="LOC119739472"/>
</dbReference>
<feature type="domain" description="Integrase core" evidence="1">
    <location>
        <begin position="120"/>
        <end position="300"/>
    </location>
</feature>
<protein>
    <recommendedName>
        <fullName evidence="1">Integrase core domain-containing protein</fullName>
    </recommendedName>
</protein>
<dbReference type="SUPFAM" id="SSF53098">
    <property type="entry name" value="Ribonuclease H-like"/>
    <property type="match status" value="1"/>
</dbReference>
<evidence type="ECO:0000259" key="1">
    <source>
        <dbReference type="Pfam" id="PF24764"/>
    </source>
</evidence>
<dbReference type="GeneID" id="119739472"/>
<dbReference type="InterPro" id="IPR012337">
    <property type="entry name" value="RNaseH-like_sf"/>
</dbReference>
<dbReference type="OrthoDB" id="8834613at2759"/>
<dbReference type="RefSeq" id="XP_038064502.1">
    <property type="nucleotide sequence ID" value="XM_038208574.1"/>
</dbReference>
<proteinExistence type="predicted"/>
<sequence>MAQECERFIRCYFHLGLTYEEILNILLFNHNILISKRTLSRKLRNLGLFRRKYHTDVIDIACFLQQELQQSGNLHGYRWMHLKCIQNGINTDKETVRLLLGILDPDGVEIRARKKLQRRLYQVRGPNYMWHVDSYDKLKPYGICINGCIDGFSRRVLWLDAYTTSSDPAVIAGYYMNTVRSQMGCPRIIRADHGTENTHIRQMQQFLRRSQDDAFAKDKSFMQGTSQNNQRIECWWGMLRKHFTQFWMDLFAQIKEEGHFSGDHLDKSLLQFCFLNMIQGELDTVVKEWNAHRIAPSRNRHGPFGRPLVMHTMPQLYGAENFLVEVQQDEIDVCSSECIFKGRYPCDKDVFDLCSIMMEERLMSVPSTVEEGINLYNSLRRMILDEIDL</sequence>
<dbReference type="Proteomes" id="UP000887568">
    <property type="component" value="Unplaced"/>
</dbReference>
<dbReference type="EnsemblMetazoa" id="XM_038208574.1">
    <property type="protein sequence ID" value="XP_038064502.1"/>
    <property type="gene ID" value="LOC119734934"/>
</dbReference>
<dbReference type="Gene3D" id="3.30.420.10">
    <property type="entry name" value="Ribonuclease H-like superfamily/Ribonuclease H"/>
    <property type="match status" value="1"/>
</dbReference>
<evidence type="ECO:0000313" key="2">
    <source>
        <dbReference type="EnsemblMetazoa" id="XP_038070373.1"/>
    </source>
</evidence>
<dbReference type="InterPro" id="IPR036397">
    <property type="entry name" value="RNaseH_sf"/>
</dbReference>
<accession>A0A914B383</accession>
<name>A0A914B383_PATMI</name>
<dbReference type="OMA" id="RNHEDEH"/>
<dbReference type="Pfam" id="PF24764">
    <property type="entry name" value="rva_4"/>
    <property type="match status" value="1"/>
</dbReference>
<dbReference type="AlphaFoldDB" id="A0A914B383"/>
<dbReference type="EnsemblMetazoa" id="XM_038209668.1">
    <property type="protein sequence ID" value="XP_038065596.1"/>
    <property type="gene ID" value="LOC119735752"/>
</dbReference>
<keyword evidence="3" id="KW-1185">Reference proteome</keyword>
<dbReference type="RefSeq" id="XP_038065596.1">
    <property type="nucleotide sequence ID" value="XM_038209668.1"/>
</dbReference>
<dbReference type="PANTHER" id="PTHR46791">
    <property type="entry name" value="EXPRESSED PROTEIN"/>
    <property type="match status" value="1"/>
</dbReference>
<dbReference type="PANTHER" id="PTHR46791:SF13">
    <property type="entry name" value="CLR5 DOMAIN-CONTAINING PROTEIN"/>
    <property type="match status" value="1"/>
</dbReference>
<evidence type="ECO:0000313" key="3">
    <source>
        <dbReference type="Proteomes" id="UP000887568"/>
    </source>
</evidence>
<reference evidence="2" key="1">
    <citation type="submission" date="2022-11" db="UniProtKB">
        <authorList>
            <consortium name="EnsemblMetazoa"/>
        </authorList>
    </citation>
    <scope>IDENTIFICATION</scope>
</reference>
<dbReference type="InterPro" id="IPR058913">
    <property type="entry name" value="Integrase_dom_put"/>
</dbReference>